<gene>
    <name evidence="2" type="ORF">ACFO6X_11910</name>
</gene>
<evidence type="ECO:0000313" key="2">
    <source>
        <dbReference type="EMBL" id="MFC4789683.1"/>
    </source>
</evidence>
<comment type="caution">
    <text evidence="2">The sequence shown here is derived from an EMBL/GenBank/DDBJ whole genome shotgun (WGS) entry which is preliminary data.</text>
</comment>
<name>A0ABV9QFD9_9BURK</name>
<reference evidence="3" key="1">
    <citation type="journal article" date="2019" name="Int. J. Syst. Evol. Microbiol.">
        <title>The Global Catalogue of Microorganisms (GCM) 10K type strain sequencing project: providing services to taxonomists for standard genome sequencing and annotation.</title>
        <authorList>
            <consortium name="The Broad Institute Genomics Platform"/>
            <consortium name="The Broad Institute Genome Sequencing Center for Infectious Disease"/>
            <person name="Wu L."/>
            <person name="Ma J."/>
        </authorList>
    </citation>
    <scope>NUCLEOTIDE SEQUENCE [LARGE SCALE GENOMIC DNA]</scope>
    <source>
        <strain evidence="3">CCUG 49452</strain>
    </source>
</reference>
<protein>
    <submittedName>
        <fullName evidence="2">DUF551 domain-containing protein</fullName>
    </submittedName>
</protein>
<dbReference type="RefSeq" id="WP_382433295.1">
    <property type="nucleotide sequence ID" value="NZ_JBHSHJ010000009.1"/>
</dbReference>
<organism evidence="2 3">
    <name type="scientific">Giesbergeria sinuosa</name>
    <dbReference type="NCBI Taxonomy" id="80883"/>
    <lineage>
        <taxon>Bacteria</taxon>
        <taxon>Pseudomonadati</taxon>
        <taxon>Pseudomonadota</taxon>
        <taxon>Betaproteobacteria</taxon>
        <taxon>Burkholderiales</taxon>
        <taxon>Comamonadaceae</taxon>
        <taxon>Giesbergeria</taxon>
    </lineage>
</organism>
<keyword evidence="3" id="KW-1185">Reference proteome</keyword>
<sequence length="83" mass="9596">MDGWIATKDRLPAEGQEVTVQMDHGQIKQVVKDKHYSGGWKQVNCQGWELVTWHADSITHWRPEVFERPRKTGPADAPWMTPN</sequence>
<evidence type="ECO:0000259" key="1">
    <source>
        <dbReference type="Pfam" id="PF04448"/>
    </source>
</evidence>
<dbReference type="InterPro" id="IPR007539">
    <property type="entry name" value="DUF551"/>
</dbReference>
<evidence type="ECO:0000313" key="3">
    <source>
        <dbReference type="Proteomes" id="UP001596001"/>
    </source>
</evidence>
<dbReference type="Proteomes" id="UP001596001">
    <property type="component" value="Unassembled WGS sequence"/>
</dbReference>
<accession>A0ABV9QFD9</accession>
<proteinExistence type="predicted"/>
<feature type="domain" description="DUF551" evidence="1">
    <location>
        <begin position="3"/>
        <end position="63"/>
    </location>
</feature>
<dbReference type="EMBL" id="JBHSHJ010000009">
    <property type="protein sequence ID" value="MFC4789683.1"/>
    <property type="molecule type" value="Genomic_DNA"/>
</dbReference>
<dbReference type="Pfam" id="PF04448">
    <property type="entry name" value="DUF551"/>
    <property type="match status" value="1"/>
</dbReference>